<dbReference type="GO" id="GO:0000407">
    <property type="term" value="C:phagophore assembly site"/>
    <property type="evidence" value="ECO:0007669"/>
    <property type="project" value="TreeGrafter"/>
</dbReference>
<dbReference type="GO" id="GO:0043548">
    <property type="term" value="F:phosphatidylinositol 3-kinase binding"/>
    <property type="evidence" value="ECO:0007669"/>
    <property type="project" value="TreeGrafter"/>
</dbReference>
<dbReference type="Gene3D" id="3.80.10.10">
    <property type="entry name" value="Ribonuclease Inhibitor"/>
    <property type="match status" value="1"/>
</dbReference>
<dbReference type="GO" id="GO:0000423">
    <property type="term" value="P:mitophagy"/>
    <property type="evidence" value="ECO:0007669"/>
    <property type="project" value="TreeGrafter"/>
</dbReference>
<accession>A0A024G2Z4</accession>
<feature type="coiled-coil region" evidence="1">
    <location>
        <begin position="2144"/>
        <end position="2185"/>
    </location>
</feature>
<dbReference type="GO" id="GO:0034272">
    <property type="term" value="C:phosphatidylinositol 3-kinase complex, class III, type II"/>
    <property type="evidence" value="ECO:0007669"/>
    <property type="project" value="TreeGrafter"/>
</dbReference>
<dbReference type="GO" id="GO:0034271">
    <property type="term" value="C:phosphatidylinositol 3-kinase complex, class III, type I"/>
    <property type="evidence" value="ECO:0007669"/>
    <property type="project" value="TreeGrafter"/>
</dbReference>
<feature type="region of interest" description="Disordered" evidence="2">
    <location>
        <begin position="399"/>
        <end position="563"/>
    </location>
</feature>
<dbReference type="GO" id="GO:0006995">
    <property type="term" value="P:cellular response to nitrogen starvation"/>
    <property type="evidence" value="ECO:0007669"/>
    <property type="project" value="TreeGrafter"/>
</dbReference>
<dbReference type="InterPro" id="IPR032675">
    <property type="entry name" value="LRR_dom_sf"/>
</dbReference>
<dbReference type="OrthoDB" id="309807at2759"/>
<dbReference type="PANTHER" id="PTHR12768:SF4">
    <property type="entry name" value="BECLIN-1"/>
    <property type="match status" value="1"/>
</dbReference>
<feature type="compositionally biased region" description="Basic and acidic residues" evidence="2">
    <location>
        <begin position="501"/>
        <end position="523"/>
    </location>
</feature>
<gene>
    <name evidence="3" type="ORF">BN9_020120</name>
</gene>
<dbReference type="Proteomes" id="UP000053237">
    <property type="component" value="Unassembled WGS sequence"/>
</dbReference>
<sequence>MRKTSYLDHFTRHQVHQNQEIKYELPDEKKSADHSRVKKRNIAPLSVSRTHVSLSDVIRRNGAKMCDGFRLNAVGRKIDSVGSDFPQCVIQQVTSLYLSQNDLTVLDGIENFCALRTLSVGGNLITDFKQIEWLHPLSQLRNLNLVGNPLCYFPNYRFRIIDRLKHLIVLDSLEVRRAERDHSFHIACIDSSLRDRVLRNHFEINKLQMIQTKIKLHRDLFAFILGHNACSLVSERQTQYMFDCIPNLHEAFSKEKMLTLVRIWRYENSGYYECREQMEVQILRIVIQARRKLSEHPKVRAKELLHGIAKEFRSSEPLQKPRTAENDAESVQSIPVLPFELRSQFQSWYEAFTQMIYLQQDTIIQKQSACEQNLTDTLGYLSSLLATTPDGRQRIISNGASMRPTRHVVNSRESIRNSQSDCVISKHDTERYSSLVSGMKDLPPQQPDPDLTNRRVEKSLDSTAPTYTTQNHRKKLHSSDCDSAERKSIRDRGVSPSILSEKNEARQSSRDSTNEHNVKEWDASKTPPENRSPRPRNECHDVPERNKANTRHKHSNLFEKDRIRVKSTPQAPYNPQNGTIRQNSTLASIPASKARGDDNQIVEKYDKALLEREAKYVSALMASEQREIDLKRQLFAAQKELQSHKTALSRDAMECEKIRIEVNLRVQTFAYPKVTKRFFRRWVLFYSVKVSLRRIRHRCGRRRQQEMLIKWRIRCIQSSEIRRFIDRSKRNTLMDYFMAWNTASRVSVVARLTVQQSRQKRLMVEIMRSWKQYTMTEKMSRKMTKSAEYAQAEKQCKMYFSIWKAAALSHRQLVKIQDHQRKREHLQVKRLTLSSWQLYLYQVSRPRCQRLCEMRKQRIFKIEVRFFTAWRHITNTHLHYSRHIQRSVWNRWLKLYTAGRSQKYKKRQEDRMHKKNAFCLWKKGVQAHVSSQRSFLLAHRYSNHRKQRRIWRVWKSYTIAKRKYEQGSTKAWKHYFVKLLRSGWKAWAQQTRLHVRSKKQGKLEELQTHFKIFKRRVVFAKLEDSHLCFLTHFHRRKRTKLLKKWYHKWNLFIAKSKQLLCDYKRVRNHDEDRLIFRFWFRWRQQRLQAMNSDIQISQTQFEQLKAKEMIGNREMEALAIELGRWKAVAEKREKDLRQLQENLETKELETRVLQEEIRSRHNGLAHHDTALQKLYHEKENQEFELQHQVKSLEQGKKHLEAEIDRLRLQLTKERDSETEFYGEMEHMKRDIDSIRRERSRLIHELESNRNESQFQITKLKTQLKKEQAERLDAANQLQEYEAEIAATRNEMRRQHEELEVETQGLTKENCELRHQLETAEAQRHEIEELLREKNAQISQLSSELERLRPSSSTGMIGESSWDRTSNQNSDMSVNESKAETSFPESANLSLDPYCWKVHQDLQLLQDKLSERLAHHSSKSDVSNSRRRPQDISKKNIRRSQRSRLRKIITKNGGRNKHIHDEGSGSQEGILEEPKGSLHSLSPASKLRRIETKTGEGAFLQIDSRQVVRTFDNSVYCCTDPNTSLESISAQLSPSMTPAELEITRINREILERMKKTRRDIDINVEVTADAIRLQGQENTRSNYSPTRSHCTTSQGHVDAADAEDWVKTQLEMIGDFILPRTNVIELMAKAGLEFDNRSHAQDLPITMESLSRVGLDRATLERLQMPKELVDRLYRALYVYTKGFHSIIGDIVRHIPSPVATQMSSNIWLVFLLLLEQCDSGRYEMALSKLRQAFVEWRQEREAFHQSEKFSAELQMQKLLVELEHVKEKKEKERDHNKVLETELEQQLKLIREGQTQQTNALESNRRLELEIRLREEEIDRLSKELDDARRDFELAHSERLHVLTEKIASVEENQTLKNQVERFQEEKFEMAKRMNEAIVLNETRVIELETLKHSISEIAREKDRTIQENFQLSQQQAEFQTAIASLTRETESLEIDISTWQLRHENDVLTLKAVEEQYQSEITQNAAHSQRIAILLSEMNDAKVEVKIMEGKNQLLAQEIKNAEIRPQDKLQIEILLNEKSQSQREIERLQEMHRSDQESIQNLQLLIEGLEKDYQHLKGMFSASQQAFVRSERKCEQIRQECTLIENRLHDSENALSVLSEHHVLAEEKAKDQITSLQEEVCILLVKLQQGRLENEKHSMTTAQAVQNVRQLREEIESWEIKCSKLNQMIEQLKDEKEELCHVHYEKKAQVANFQTLFTKFLQSVKQLLELVKHDKFPADEALREIIHLAKNSFATFVNVDGLLDEEDELIEYHDDEVHSPLTETMITPESNLSHDVPDTLDKNAAVARSRSVEKRQSYLMERCVYIMSRYRKSKLETQVLQLTEEAENVKNTISAQERQIQTQMEQLTSLIQVNEEHLFLLRCAERDKESLSLSLGSLKEKLREEKARKGLVDGQAHELRLELHLAVDECAHFESLYRHTRQCWDRQVAQMEDIHSRAGQIGEYDRLMRSLRRTIAVEAIVSSSDAWTATTASRDAGSGRTRISKTVLKSNNFMQDNSRGYNHETLWQTPQRMTDISTLLLPKAGDFNASVVTHNAVKAAKNVHIAAERPLARRRDPSPRQQQRIASIYKQTRNVSFEERVDDDDSFDSEDEEEYLPVVQKSNFTASVSHQRSKSSQHAFVNTAIEMIRPIDSQQENERTGNLECIGHKTTLTAKSLVYEDEEFSLSTPFRQSSSLKAHELRQEERAQPLAFVPAILYPLVPR</sequence>
<evidence type="ECO:0000313" key="3">
    <source>
        <dbReference type="EMBL" id="CCI41228.1"/>
    </source>
</evidence>
<feature type="coiled-coil region" evidence="1">
    <location>
        <begin position="2315"/>
        <end position="2391"/>
    </location>
</feature>
<dbReference type="SUPFAM" id="SSF52058">
    <property type="entry name" value="L domain-like"/>
    <property type="match status" value="1"/>
</dbReference>
<dbReference type="Pfam" id="PF14580">
    <property type="entry name" value="LRR_9"/>
    <property type="match status" value="1"/>
</dbReference>
<feature type="coiled-coil region" evidence="1">
    <location>
        <begin position="1087"/>
        <end position="1156"/>
    </location>
</feature>
<dbReference type="GO" id="GO:0045324">
    <property type="term" value="P:late endosome to vacuole transport"/>
    <property type="evidence" value="ECO:0007669"/>
    <property type="project" value="TreeGrafter"/>
</dbReference>
<feature type="compositionally biased region" description="Basic and acidic residues" evidence="2">
    <location>
        <begin position="477"/>
        <end position="493"/>
    </location>
</feature>
<dbReference type="GO" id="GO:0000045">
    <property type="term" value="P:autophagosome assembly"/>
    <property type="evidence" value="ECO:0007669"/>
    <property type="project" value="TreeGrafter"/>
</dbReference>
<reference evidence="3 4" key="1">
    <citation type="submission" date="2012-05" db="EMBL/GenBank/DDBJ databases">
        <title>Recombination and specialization in a pathogen metapopulation.</title>
        <authorList>
            <person name="Gardiner A."/>
            <person name="Kemen E."/>
            <person name="Schultz-Larsen T."/>
            <person name="MacLean D."/>
            <person name="Van Oosterhout C."/>
            <person name="Jones J.D.G."/>
        </authorList>
    </citation>
    <scope>NUCLEOTIDE SEQUENCE [LARGE SCALE GENOMIC DNA]</scope>
    <source>
        <strain evidence="3 4">Ac Nc2</strain>
    </source>
</reference>
<keyword evidence="4" id="KW-1185">Reference proteome</keyword>
<evidence type="ECO:0000256" key="2">
    <source>
        <dbReference type="SAM" id="MobiDB-lite"/>
    </source>
</evidence>
<comment type="caution">
    <text evidence="3">The sequence shown here is derived from an EMBL/GenBank/DDBJ whole genome shotgun (WGS) entry which is preliminary data.</text>
</comment>
<feature type="coiled-coil region" evidence="1">
    <location>
        <begin position="1756"/>
        <end position="1909"/>
    </location>
</feature>
<evidence type="ECO:0000313" key="4">
    <source>
        <dbReference type="Proteomes" id="UP000053237"/>
    </source>
</evidence>
<keyword evidence="1" id="KW-0175">Coiled coil</keyword>
<evidence type="ECO:0000256" key="1">
    <source>
        <dbReference type="SAM" id="Coils"/>
    </source>
</evidence>
<proteinExistence type="predicted"/>
<feature type="compositionally biased region" description="Basic and acidic residues" evidence="2">
    <location>
        <begin position="531"/>
        <end position="547"/>
    </location>
</feature>
<name>A0A024G2Z4_9STRA</name>
<protein>
    <submittedName>
        <fullName evidence="3">Uncharacterized protein</fullName>
    </submittedName>
</protein>
<feature type="compositionally biased region" description="Polar residues" evidence="2">
    <location>
        <begin position="461"/>
        <end position="470"/>
    </location>
</feature>
<dbReference type="Gene3D" id="1.20.5.170">
    <property type="match status" value="1"/>
</dbReference>
<feature type="compositionally biased region" description="Basic and acidic residues" evidence="2">
    <location>
        <begin position="451"/>
        <end position="460"/>
    </location>
</feature>
<feature type="compositionally biased region" description="Polar residues" evidence="2">
    <location>
        <begin position="1362"/>
        <end position="1375"/>
    </location>
</feature>
<feature type="region of interest" description="Disordered" evidence="2">
    <location>
        <begin position="1341"/>
        <end position="1380"/>
    </location>
</feature>
<feature type="region of interest" description="Disordered" evidence="2">
    <location>
        <begin position="1414"/>
        <end position="1482"/>
    </location>
</feature>
<dbReference type="GO" id="GO:0030674">
    <property type="term" value="F:protein-macromolecule adaptor activity"/>
    <property type="evidence" value="ECO:0007669"/>
    <property type="project" value="TreeGrafter"/>
</dbReference>
<feature type="compositionally biased region" description="Basic residues" evidence="2">
    <location>
        <begin position="1434"/>
        <end position="1457"/>
    </location>
</feature>
<dbReference type="InterPro" id="IPR007243">
    <property type="entry name" value="Atg6/Beclin"/>
</dbReference>
<organism evidence="3 4">
    <name type="scientific">Albugo candida</name>
    <dbReference type="NCBI Taxonomy" id="65357"/>
    <lineage>
        <taxon>Eukaryota</taxon>
        <taxon>Sar</taxon>
        <taxon>Stramenopiles</taxon>
        <taxon>Oomycota</taxon>
        <taxon>Peronosporomycetes</taxon>
        <taxon>Albuginales</taxon>
        <taxon>Albuginaceae</taxon>
        <taxon>Albugo</taxon>
    </lineage>
</organism>
<dbReference type="PANTHER" id="PTHR12768">
    <property type="entry name" value="BECLIN 1"/>
    <property type="match status" value="1"/>
</dbReference>
<dbReference type="EMBL" id="CAIX01000016">
    <property type="protein sequence ID" value="CCI41228.1"/>
    <property type="molecule type" value="Genomic_DNA"/>
</dbReference>
<dbReference type="InParanoid" id="A0A024G2Z4"/>
<feature type="coiled-coil region" evidence="1">
    <location>
        <begin position="1980"/>
        <end position="2097"/>
    </location>
</feature>